<reference evidence="1" key="1">
    <citation type="journal article" date="2023" name="DNA Res.">
        <title>Chromosome-level genome assembly of Phrynocephalus forsythii using third-generation DNA sequencing and Hi-C analysis.</title>
        <authorList>
            <person name="Qi Y."/>
            <person name="Zhao W."/>
            <person name="Zhao Y."/>
            <person name="Niu C."/>
            <person name="Cao S."/>
            <person name="Zhang Y."/>
        </authorList>
    </citation>
    <scope>NUCLEOTIDE SEQUENCE</scope>
    <source>
        <tissue evidence="1">Muscle</tissue>
    </source>
</reference>
<comment type="caution">
    <text evidence="1">The sequence shown here is derived from an EMBL/GenBank/DDBJ whole genome shotgun (WGS) entry which is preliminary data.</text>
</comment>
<keyword evidence="2" id="KW-1185">Reference proteome</keyword>
<dbReference type="AlphaFoldDB" id="A0A9Q1B3C6"/>
<evidence type="ECO:0000313" key="2">
    <source>
        <dbReference type="Proteomes" id="UP001142489"/>
    </source>
</evidence>
<proteinExistence type="predicted"/>
<protein>
    <submittedName>
        <fullName evidence="1">Uncharacterized protein</fullName>
    </submittedName>
</protein>
<feature type="non-terminal residue" evidence="1">
    <location>
        <position position="78"/>
    </location>
</feature>
<feature type="non-terminal residue" evidence="1">
    <location>
        <position position="1"/>
    </location>
</feature>
<name>A0A9Q1B3C6_9SAUR</name>
<dbReference type="EMBL" id="JAPFRF010000005">
    <property type="protein sequence ID" value="KAJ7332085.1"/>
    <property type="molecule type" value="Genomic_DNA"/>
</dbReference>
<evidence type="ECO:0000313" key="1">
    <source>
        <dbReference type="EMBL" id="KAJ7332085.1"/>
    </source>
</evidence>
<gene>
    <name evidence="1" type="ORF">JRQ81_014265</name>
</gene>
<organism evidence="1 2">
    <name type="scientific">Phrynocephalus forsythii</name>
    <dbReference type="NCBI Taxonomy" id="171643"/>
    <lineage>
        <taxon>Eukaryota</taxon>
        <taxon>Metazoa</taxon>
        <taxon>Chordata</taxon>
        <taxon>Craniata</taxon>
        <taxon>Vertebrata</taxon>
        <taxon>Euteleostomi</taxon>
        <taxon>Lepidosauria</taxon>
        <taxon>Squamata</taxon>
        <taxon>Bifurcata</taxon>
        <taxon>Unidentata</taxon>
        <taxon>Episquamata</taxon>
        <taxon>Toxicofera</taxon>
        <taxon>Iguania</taxon>
        <taxon>Acrodonta</taxon>
        <taxon>Agamidae</taxon>
        <taxon>Agaminae</taxon>
        <taxon>Phrynocephalus</taxon>
    </lineage>
</organism>
<dbReference type="Proteomes" id="UP001142489">
    <property type="component" value="Unassembled WGS sequence"/>
</dbReference>
<accession>A0A9Q1B3C6</accession>
<sequence>PQNLHKAVKLPYLTIRALIPFKPAHYFFARLTKNQCRAFTLAQMNALPSALQEGKFQKMSYSHHKSLCRTDRIETLAH</sequence>